<feature type="domain" description="YEATS" evidence="6">
    <location>
        <begin position="9"/>
        <end position="151"/>
    </location>
</feature>
<dbReference type="InterPro" id="IPR005033">
    <property type="entry name" value="YEATS"/>
</dbReference>
<dbReference type="InterPro" id="IPR038704">
    <property type="entry name" value="YEAST_sf"/>
</dbReference>
<evidence type="ECO:0000313" key="7">
    <source>
        <dbReference type="EMBL" id="OAF68391.1"/>
    </source>
</evidence>
<organism evidence="7 8">
    <name type="scientific">Intoshia linei</name>
    <dbReference type="NCBI Taxonomy" id="1819745"/>
    <lineage>
        <taxon>Eukaryota</taxon>
        <taxon>Metazoa</taxon>
        <taxon>Spiralia</taxon>
        <taxon>Lophotrochozoa</taxon>
        <taxon>Mesozoa</taxon>
        <taxon>Orthonectida</taxon>
        <taxon>Rhopaluridae</taxon>
        <taxon>Intoshia</taxon>
    </lineage>
</organism>
<proteinExistence type="predicted"/>
<name>A0A177B474_9BILA</name>
<evidence type="ECO:0000256" key="3">
    <source>
        <dbReference type="ARBA" id="ARBA00023242"/>
    </source>
</evidence>
<keyword evidence="5" id="KW-0175">Coiled coil</keyword>
<evidence type="ECO:0000256" key="2">
    <source>
        <dbReference type="ARBA" id="ARBA00023163"/>
    </source>
</evidence>
<evidence type="ECO:0000313" key="8">
    <source>
        <dbReference type="Proteomes" id="UP000078046"/>
    </source>
</evidence>
<dbReference type="PANTHER" id="PTHR47573:SF1">
    <property type="entry name" value="PROTEIN AF-9 HOMOLOG"/>
    <property type="match status" value="1"/>
</dbReference>
<sequence>MTTSNPNPRVRNTTIIKPILYGNKARYFGQTRDDGFTHEWTVYVKPYFDEDVSKYIKKVHFKLHESYQNSVRVINEPPFQVNEAGWGEFDIHIRIYFTETTEKAVSFVHHLTLFPPGQQRIFTSGLHKYEFYDELIFSDPPLTFHKILVDLPSNVVKAREKKYEEKRETYMNTLSNARQSVLKEIEELSIKFENAKEQITKNRSIISTYNKNHMELCKSESKSNTDGLVIQPKS</sequence>
<dbReference type="PANTHER" id="PTHR47573">
    <property type="entry name" value="PROTEIN AF-9 HOMOLOG"/>
    <property type="match status" value="1"/>
</dbReference>
<dbReference type="EMBL" id="LWCA01000454">
    <property type="protein sequence ID" value="OAF68391.1"/>
    <property type="molecule type" value="Genomic_DNA"/>
</dbReference>
<dbReference type="PROSITE" id="PS51037">
    <property type="entry name" value="YEATS"/>
    <property type="match status" value="1"/>
</dbReference>
<gene>
    <name evidence="7" type="ORF">A3Q56_03826</name>
</gene>
<dbReference type="Pfam" id="PF03366">
    <property type="entry name" value="YEATS"/>
    <property type="match status" value="1"/>
</dbReference>
<dbReference type="Proteomes" id="UP000078046">
    <property type="component" value="Unassembled WGS sequence"/>
</dbReference>
<evidence type="ECO:0000259" key="6">
    <source>
        <dbReference type="PROSITE" id="PS51037"/>
    </source>
</evidence>
<keyword evidence="2" id="KW-0804">Transcription</keyword>
<dbReference type="InterPro" id="IPR055129">
    <property type="entry name" value="YEATS_dom"/>
</dbReference>
<dbReference type="Gene3D" id="2.60.40.1970">
    <property type="entry name" value="YEATS domain"/>
    <property type="match status" value="1"/>
</dbReference>
<protein>
    <recommendedName>
        <fullName evidence="6">YEATS domain-containing protein</fullName>
    </recommendedName>
</protein>
<keyword evidence="8" id="KW-1185">Reference proteome</keyword>
<comment type="subcellular location">
    <subcellularLocation>
        <location evidence="4">Nucleus</location>
    </subcellularLocation>
</comment>
<dbReference type="AlphaFoldDB" id="A0A177B474"/>
<keyword evidence="3 4" id="KW-0539">Nucleus</keyword>
<dbReference type="CDD" id="cd16909">
    <property type="entry name" value="YEATS_GAS41_like"/>
    <property type="match status" value="1"/>
</dbReference>
<evidence type="ECO:0000256" key="1">
    <source>
        <dbReference type="ARBA" id="ARBA00023015"/>
    </source>
</evidence>
<dbReference type="GO" id="GO:0006355">
    <property type="term" value="P:regulation of DNA-templated transcription"/>
    <property type="evidence" value="ECO:0007669"/>
    <property type="project" value="InterPro"/>
</dbReference>
<evidence type="ECO:0000256" key="5">
    <source>
        <dbReference type="SAM" id="Coils"/>
    </source>
</evidence>
<evidence type="ECO:0000256" key="4">
    <source>
        <dbReference type="PROSITE-ProRule" id="PRU00376"/>
    </source>
</evidence>
<reference evidence="7 8" key="1">
    <citation type="submission" date="2016-04" db="EMBL/GenBank/DDBJ databases">
        <title>The genome of Intoshia linei affirms orthonectids as highly simplified spiralians.</title>
        <authorList>
            <person name="Mikhailov K.V."/>
            <person name="Slusarev G.S."/>
            <person name="Nikitin M.A."/>
            <person name="Logacheva M.D."/>
            <person name="Penin A."/>
            <person name="Aleoshin V."/>
            <person name="Panchin Y.V."/>
        </authorList>
    </citation>
    <scope>NUCLEOTIDE SEQUENCE [LARGE SCALE GENOMIC DNA]</scope>
    <source>
        <strain evidence="7">Intl2013</strain>
        <tissue evidence="7">Whole animal</tissue>
    </source>
</reference>
<dbReference type="GO" id="GO:0005634">
    <property type="term" value="C:nucleus"/>
    <property type="evidence" value="ECO:0007669"/>
    <property type="project" value="UniProtKB-SubCell"/>
</dbReference>
<keyword evidence="1" id="KW-0805">Transcription regulation</keyword>
<comment type="caution">
    <text evidence="7">The sequence shown here is derived from an EMBL/GenBank/DDBJ whole genome shotgun (WGS) entry which is preliminary data.</text>
</comment>
<dbReference type="OrthoDB" id="16041at2759"/>
<feature type="coiled-coil region" evidence="5">
    <location>
        <begin position="160"/>
        <end position="202"/>
    </location>
</feature>
<accession>A0A177B474</accession>